<dbReference type="AlphaFoldDB" id="A0A1G4NRX7"/>
<dbReference type="NCBIfam" id="TIGR03953">
    <property type="entry name" value="rplD_bact"/>
    <property type="match status" value="1"/>
</dbReference>
<keyword evidence="6 8" id="KW-0687">Ribonucleoprotein</keyword>
<keyword evidence="4 8" id="KW-0694">RNA-binding</keyword>
<dbReference type="PANTHER" id="PTHR10746">
    <property type="entry name" value="50S RIBOSOMAL PROTEIN L4"/>
    <property type="match status" value="1"/>
</dbReference>
<reference evidence="10" key="1">
    <citation type="submission" date="2016-10" db="EMBL/GenBank/DDBJ databases">
        <title>Chloroplast genomes as a tool to resolve red algal phylogenies: a case study in the Nemaliales.</title>
        <authorList>
            <person name="Costa J.F."/>
            <person name="Lin S.M."/>
            <person name="Macaya E.C."/>
            <person name="Fernandez-Garcia C."/>
            <person name="Verbruggen H."/>
        </authorList>
    </citation>
    <scope>NUCLEOTIDE SEQUENCE</scope>
    <source>
        <strain evidence="10">J.0258</strain>
    </source>
</reference>
<name>A0A1G4NRX7_9FLOR</name>
<comment type="similarity">
    <text evidence="2 8">Belongs to the universal ribosomal protein uL4 family.</text>
</comment>
<sequence length="214" mass="24040">MSQKQSIKYKLFTKDNPGSTFETIQLQVSNQKGGYIIHRSLVHQMEEKRQGTASTKTRSEVRGGGKKPWKQKGTGKARAGSIRSPLWRGGGVIFGPKTKKYALKINLKEKQLALRNLLANKADDIIVLKEEYLLLKEPKTADAQKVLLSLNINIKNKSLIVVKNKNKNLYLAIRNLPNVDLVQANHLNIHLLINHKNIIITQDALSVIKEVYGA</sequence>
<evidence type="ECO:0000256" key="3">
    <source>
        <dbReference type="ARBA" id="ARBA00022730"/>
    </source>
</evidence>
<comment type="function">
    <text evidence="1 8">Probably binds the 23S rRNA.</text>
</comment>
<reference evidence="10" key="2">
    <citation type="submission" date="2016-10" db="EMBL/GenBank/DDBJ databases">
        <authorList>
            <person name="de Groot N.N."/>
        </authorList>
    </citation>
    <scope>NUCLEOTIDE SEQUENCE</scope>
    <source>
        <strain evidence="10">J.0258</strain>
    </source>
</reference>
<accession>A0A1G4NRX7</accession>
<dbReference type="GeneID" id="30000029"/>
<evidence type="ECO:0000256" key="1">
    <source>
        <dbReference type="ARBA" id="ARBA00004083"/>
    </source>
</evidence>
<keyword evidence="5 8" id="KW-0689">Ribosomal protein</keyword>
<dbReference type="SUPFAM" id="SSF52166">
    <property type="entry name" value="Ribosomal protein L4"/>
    <property type="match status" value="1"/>
</dbReference>
<keyword evidence="10" id="KW-0934">Plastid</keyword>
<evidence type="ECO:0000313" key="10">
    <source>
        <dbReference type="EMBL" id="SCW21384.1"/>
    </source>
</evidence>
<evidence type="ECO:0000256" key="6">
    <source>
        <dbReference type="ARBA" id="ARBA00023274"/>
    </source>
</evidence>
<comment type="subcellular location">
    <subcellularLocation>
        <location evidence="8">Plastid</location>
        <location evidence="8">Chloroplast</location>
    </subcellularLocation>
</comment>
<geneLocation type="chloroplast" evidence="10"/>
<dbReference type="HAMAP" id="MF_01328_B">
    <property type="entry name" value="Ribosomal_uL4_B"/>
    <property type="match status" value="1"/>
</dbReference>
<evidence type="ECO:0000256" key="7">
    <source>
        <dbReference type="ARBA" id="ARBA00035208"/>
    </source>
</evidence>
<feature type="region of interest" description="Disordered" evidence="9">
    <location>
        <begin position="46"/>
        <end position="81"/>
    </location>
</feature>
<organism evidence="10">
    <name type="scientific">Dermonema virens</name>
    <dbReference type="NCBI Taxonomy" id="1077399"/>
    <lineage>
        <taxon>Eukaryota</taxon>
        <taxon>Rhodophyta</taxon>
        <taxon>Florideophyceae</taxon>
        <taxon>Nemaliophycidae</taxon>
        <taxon>Nemaliales</taxon>
        <taxon>Liagoraceae</taxon>
        <taxon>Dermonema</taxon>
    </lineage>
</organism>
<evidence type="ECO:0000256" key="5">
    <source>
        <dbReference type="ARBA" id="ARBA00022980"/>
    </source>
</evidence>
<dbReference type="GO" id="GO:0005840">
    <property type="term" value="C:ribosome"/>
    <property type="evidence" value="ECO:0007669"/>
    <property type="project" value="UniProtKB-KW"/>
</dbReference>
<dbReference type="InterPro" id="IPR002136">
    <property type="entry name" value="Ribosomal_uL4"/>
</dbReference>
<proteinExistence type="inferred from homology"/>
<dbReference type="GO" id="GO:0003735">
    <property type="term" value="F:structural constituent of ribosome"/>
    <property type="evidence" value="ECO:0007669"/>
    <property type="project" value="InterPro"/>
</dbReference>
<evidence type="ECO:0000256" key="4">
    <source>
        <dbReference type="ARBA" id="ARBA00022884"/>
    </source>
</evidence>
<dbReference type="InterPro" id="IPR023574">
    <property type="entry name" value="Ribosomal_uL4_dom_sf"/>
</dbReference>
<evidence type="ECO:0000256" key="9">
    <source>
        <dbReference type="SAM" id="MobiDB-lite"/>
    </source>
</evidence>
<dbReference type="GO" id="GO:0009507">
    <property type="term" value="C:chloroplast"/>
    <property type="evidence" value="ECO:0007669"/>
    <property type="project" value="UniProtKB-SubCell"/>
</dbReference>
<dbReference type="GO" id="GO:1990904">
    <property type="term" value="C:ribonucleoprotein complex"/>
    <property type="evidence" value="ECO:0007669"/>
    <property type="project" value="UniProtKB-KW"/>
</dbReference>
<dbReference type="Gene3D" id="3.40.1370.10">
    <property type="match status" value="1"/>
</dbReference>
<dbReference type="PANTHER" id="PTHR10746:SF17">
    <property type="entry name" value="LARGE RIBOSOMAL SUBUNIT PROTEIN UL4C"/>
    <property type="match status" value="1"/>
</dbReference>
<dbReference type="Pfam" id="PF00573">
    <property type="entry name" value="Ribosomal_L4"/>
    <property type="match status" value="1"/>
</dbReference>
<feature type="compositionally biased region" description="Basic residues" evidence="9">
    <location>
        <begin position="64"/>
        <end position="75"/>
    </location>
</feature>
<keyword evidence="10" id="KW-0150">Chloroplast</keyword>
<dbReference type="EMBL" id="LT622863">
    <property type="protein sequence ID" value="SCW21384.1"/>
    <property type="molecule type" value="Genomic_DNA"/>
</dbReference>
<dbReference type="InterPro" id="IPR013005">
    <property type="entry name" value="Ribosomal_uL4-like"/>
</dbReference>
<protein>
    <recommendedName>
        <fullName evidence="7 8">Large ribosomal subunit protein uL4c</fullName>
    </recommendedName>
</protein>
<dbReference type="GO" id="GO:0019843">
    <property type="term" value="F:rRNA binding"/>
    <property type="evidence" value="ECO:0007669"/>
    <property type="project" value="UniProtKB-UniRule"/>
</dbReference>
<evidence type="ECO:0000256" key="2">
    <source>
        <dbReference type="ARBA" id="ARBA00010528"/>
    </source>
</evidence>
<evidence type="ECO:0000256" key="8">
    <source>
        <dbReference type="HAMAP-Rule" id="MF_01328"/>
    </source>
</evidence>
<dbReference type="GO" id="GO:0006412">
    <property type="term" value="P:translation"/>
    <property type="evidence" value="ECO:0007669"/>
    <property type="project" value="UniProtKB-UniRule"/>
</dbReference>
<comment type="subunit">
    <text evidence="8">Part of the 50S ribosomal subunit.</text>
</comment>
<gene>
    <name evidence="8 10" type="primary">rpl4</name>
    <name evidence="10" type="ORF">BQ776_162</name>
</gene>
<keyword evidence="3 8" id="KW-0699">rRNA-binding</keyword>
<dbReference type="RefSeq" id="YP_009313130.1">
    <property type="nucleotide sequence ID" value="NC_031655.1"/>
</dbReference>